<comment type="caution">
    <text evidence="1">The sequence shown here is derived from an EMBL/GenBank/DDBJ whole genome shotgun (WGS) entry which is preliminary data.</text>
</comment>
<feature type="non-terminal residue" evidence="1">
    <location>
        <position position="317"/>
    </location>
</feature>
<dbReference type="EMBL" id="CAJNOQ010020715">
    <property type="protein sequence ID" value="CAF1474264.1"/>
    <property type="molecule type" value="Genomic_DNA"/>
</dbReference>
<accession>A0A815RBB0</accession>
<gene>
    <name evidence="1" type="ORF">GPM918_LOCUS35577</name>
    <name evidence="2" type="ORF">SRO942_LOCUS36295</name>
</gene>
<evidence type="ECO:0000313" key="1">
    <source>
        <dbReference type="EMBL" id="CAF1474264.1"/>
    </source>
</evidence>
<dbReference type="Proteomes" id="UP000681722">
    <property type="component" value="Unassembled WGS sequence"/>
</dbReference>
<sequence length="317" mass="36327">TSNNNENVIEEGKFQIDHLLKHASVIDCRYGFMSEDSTGVIRKIEYDSVTNAFIGFSTPLIAGLPSCKHFQIDAFDELKNWFSTYEKAQLLNVHMFQPITTNSALSSPYLFSTYGTSSKFTPNDIWCRWILFNNIILSVLDCCLSHTGLMSKIYQDEHEQTNDEDAKAYNEEDNNNYNTSTDSPALYSQKLEIAKYICQANLDKTKTNQLLTLLNLVHDQRQLPPSSSIDLWDKLNIKFEYTKIEYCTSCTLEINESSCLCNSTNKPISSELIIFPTVKEIERIVNNNYDLMLNSKLQKDNNLDDIVMGILHCCLFF</sequence>
<dbReference type="Proteomes" id="UP000663829">
    <property type="component" value="Unassembled WGS sequence"/>
</dbReference>
<proteinExistence type="predicted"/>
<dbReference type="AlphaFoldDB" id="A0A815RBB0"/>
<reference evidence="1" key="1">
    <citation type="submission" date="2021-02" db="EMBL/GenBank/DDBJ databases">
        <authorList>
            <person name="Nowell W R."/>
        </authorList>
    </citation>
    <scope>NUCLEOTIDE SEQUENCE</scope>
</reference>
<evidence type="ECO:0000313" key="2">
    <source>
        <dbReference type="EMBL" id="CAF4340951.1"/>
    </source>
</evidence>
<dbReference type="EMBL" id="CAJOBC010086184">
    <property type="protein sequence ID" value="CAF4340951.1"/>
    <property type="molecule type" value="Genomic_DNA"/>
</dbReference>
<keyword evidence="3" id="KW-1185">Reference proteome</keyword>
<organism evidence="1 3">
    <name type="scientific">Didymodactylos carnosus</name>
    <dbReference type="NCBI Taxonomy" id="1234261"/>
    <lineage>
        <taxon>Eukaryota</taxon>
        <taxon>Metazoa</taxon>
        <taxon>Spiralia</taxon>
        <taxon>Gnathifera</taxon>
        <taxon>Rotifera</taxon>
        <taxon>Eurotatoria</taxon>
        <taxon>Bdelloidea</taxon>
        <taxon>Philodinida</taxon>
        <taxon>Philodinidae</taxon>
        <taxon>Didymodactylos</taxon>
    </lineage>
</organism>
<protein>
    <submittedName>
        <fullName evidence="1">Uncharacterized protein</fullName>
    </submittedName>
</protein>
<evidence type="ECO:0000313" key="3">
    <source>
        <dbReference type="Proteomes" id="UP000663829"/>
    </source>
</evidence>
<name>A0A815RBB0_9BILA</name>